<evidence type="ECO:0000313" key="2">
    <source>
        <dbReference type="EMBL" id="KAF0387082.1"/>
    </source>
</evidence>
<feature type="signal peptide" evidence="1">
    <location>
        <begin position="1"/>
        <end position="20"/>
    </location>
</feature>
<evidence type="ECO:0000256" key="1">
    <source>
        <dbReference type="SAM" id="SignalP"/>
    </source>
</evidence>
<name>A0A8H3WZK8_GIGMA</name>
<sequence>MIIFTTRFFFFLFTTRIVQDFQNFNILTIFSSASQSRTLDTVAVSSSLPRFECCGHAYYLTSLEDMTNNEDGQRRKKAQDLLDQYRKASIRAFFTVNTKGKWMAGDSQRFLSSVVLKHRRFSEVD</sequence>
<comment type="caution">
    <text evidence="2">The sequence shown here is derived from an EMBL/GenBank/DDBJ whole genome shotgun (WGS) entry which is preliminary data.</text>
</comment>
<reference evidence="2 3" key="1">
    <citation type="journal article" date="2019" name="Environ. Microbiol.">
        <title>At the nexus of three kingdoms: the genome of the mycorrhizal fungus Gigaspora margarita provides insights into plant, endobacterial and fungal interactions.</title>
        <authorList>
            <person name="Venice F."/>
            <person name="Ghignone S."/>
            <person name="Salvioli di Fossalunga A."/>
            <person name="Amselem J."/>
            <person name="Novero M."/>
            <person name="Xianan X."/>
            <person name="Sedzielewska Toro K."/>
            <person name="Morin E."/>
            <person name="Lipzen A."/>
            <person name="Grigoriev I.V."/>
            <person name="Henrissat B."/>
            <person name="Martin F.M."/>
            <person name="Bonfante P."/>
        </authorList>
    </citation>
    <scope>NUCLEOTIDE SEQUENCE [LARGE SCALE GENOMIC DNA]</scope>
    <source>
        <strain evidence="2 3">BEG34</strain>
    </source>
</reference>
<evidence type="ECO:0000313" key="3">
    <source>
        <dbReference type="Proteomes" id="UP000439903"/>
    </source>
</evidence>
<dbReference type="Proteomes" id="UP000439903">
    <property type="component" value="Unassembled WGS sequence"/>
</dbReference>
<gene>
    <name evidence="2" type="ORF">F8M41_011289</name>
</gene>
<accession>A0A8H3WZK8</accession>
<protein>
    <submittedName>
        <fullName evidence="2">Uncharacterized protein</fullName>
    </submittedName>
</protein>
<keyword evidence="1" id="KW-0732">Signal</keyword>
<feature type="chain" id="PRO_5034416506" evidence="1">
    <location>
        <begin position="21"/>
        <end position="125"/>
    </location>
</feature>
<dbReference type="AlphaFoldDB" id="A0A8H3WZK8"/>
<proteinExistence type="predicted"/>
<dbReference type="EMBL" id="WTPW01002312">
    <property type="protein sequence ID" value="KAF0387082.1"/>
    <property type="molecule type" value="Genomic_DNA"/>
</dbReference>
<keyword evidence="3" id="KW-1185">Reference proteome</keyword>
<organism evidence="2 3">
    <name type="scientific">Gigaspora margarita</name>
    <dbReference type="NCBI Taxonomy" id="4874"/>
    <lineage>
        <taxon>Eukaryota</taxon>
        <taxon>Fungi</taxon>
        <taxon>Fungi incertae sedis</taxon>
        <taxon>Mucoromycota</taxon>
        <taxon>Glomeromycotina</taxon>
        <taxon>Glomeromycetes</taxon>
        <taxon>Diversisporales</taxon>
        <taxon>Gigasporaceae</taxon>
        <taxon>Gigaspora</taxon>
    </lineage>
</organism>